<dbReference type="AlphaFoldDB" id="A0AAD9ULA3"/>
<dbReference type="Pfam" id="PF12717">
    <property type="entry name" value="Cnd1"/>
    <property type="match status" value="1"/>
</dbReference>
<dbReference type="InterPro" id="IPR032682">
    <property type="entry name" value="Cnd1_C"/>
</dbReference>
<reference evidence="2" key="1">
    <citation type="journal article" date="2023" name="Mol. Biol. Evol.">
        <title>Third-Generation Sequencing Reveals the Adaptive Role of the Epigenome in Three Deep-Sea Polychaetes.</title>
        <authorList>
            <person name="Perez M."/>
            <person name="Aroh O."/>
            <person name="Sun Y."/>
            <person name="Lan Y."/>
            <person name="Juniper S.K."/>
            <person name="Young C.R."/>
            <person name="Angers B."/>
            <person name="Qian P.Y."/>
        </authorList>
    </citation>
    <scope>NUCLEOTIDE SEQUENCE</scope>
    <source>
        <strain evidence="2">R07B-5</strain>
    </source>
</reference>
<comment type="caution">
    <text evidence="2">The sequence shown here is derived from an EMBL/GenBank/DDBJ whole genome shotgun (WGS) entry which is preliminary data.</text>
</comment>
<gene>
    <name evidence="2" type="ORF">NP493_8g00015</name>
</gene>
<protein>
    <recommendedName>
        <fullName evidence="1">Condensin complex subunit 1 C-terminal domain-containing protein</fullName>
    </recommendedName>
</protein>
<dbReference type="InterPro" id="IPR011989">
    <property type="entry name" value="ARM-like"/>
</dbReference>
<organism evidence="2 3">
    <name type="scientific">Ridgeia piscesae</name>
    <name type="common">Tubeworm</name>
    <dbReference type="NCBI Taxonomy" id="27915"/>
    <lineage>
        <taxon>Eukaryota</taxon>
        <taxon>Metazoa</taxon>
        <taxon>Spiralia</taxon>
        <taxon>Lophotrochozoa</taxon>
        <taxon>Annelida</taxon>
        <taxon>Polychaeta</taxon>
        <taxon>Sedentaria</taxon>
        <taxon>Canalipalpata</taxon>
        <taxon>Sabellida</taxon>
        <taxon>Siboglinidae</taxon>
        <taxon>Ridgeia</taxon>
    </lineage>
</organism>
<evidence type="ECO:0000313" key="2">
    <source>
        <dbReference type="EMBL" id="KAK2193658.1"/>
    </source>
</evidence>
<dbReference type="SMART" id="SM00185">
    <property type="entry name" value="ARM"/>
    <property type="match status" value="4"/>
</dbReference>
<dbReference type="InterPro" id="IPR000225">
    <property type="entry name" value="Armadillo"/>
</dbReference>
<dbReference type="PANTHER" id="PTHR15599:SF1">
    <property type="entry name" value="RADIAL SPOKE HEAD 14 HOMOLOG"/>
    <property type="match status" value="1"/>
</dbReference>
<keyword evidence="3" id="KW-1185">Reference proteome</keyword>
<dbReference type="SUPFAM" id="SSF48371">
    <property type="entry name" value="ARM repeat"/>
    <property type="match status" value="1"/>
</dbReference>
<dbReference type="InterPro" id="IPR042856">
    <property type="entry name" value="RSP14"/>
</dbReference>
<dbReference type="PANTHER" id="PTHR15599">
    <property type="entry name" value="RTDR1"/>
    <property type="match status" value="1"/>
</dbReference>
<dbReference type="EMBL" id="JAODUO010000008">
    <property type="protein sequence ID" value="KAK2193658.1"/>
    <property type="molecule type" value="Genomic_DNA"/>
</dbReference>
<proteinExistence type="predicted"/>
<feature type="domain" description="Condensin complex subunit 1 C-terminal" evidence="1">
    <location>
        <begin position="46"/>
        <end position="182"/>
    </location>
</feature>
<name>A0AAD9ULA3_RIDPI</name>
<dbReference type="Proteomes" id="UP001209878">
    <property type="component" value="Unassembled WGS sequence"/>
</dbReference>
<evidence type="ECO:0000259" key="1">
    <source>
        <dbReference type="Pfam" id="PF12717"/>
    </source>
</evidence>
<accession>A0AAD9ULA3</accession>
<dbReference type="Gene3D" id="1.25.10.10">
    <property type="entry name" value="Leucine-rich Repeat Variant"/>
    <property type="match status" value="2"/>
</dbReference>
<dbReference type="InterPro" id="IPR016024">
    <property type="entry name" value="ARM-type_fold"/>
</dbReference>
<evidence type="ECO:0000313" key="3">
    <source>
        <dbReference type="Proteomes" id="UP001209878"/>
    </source>
</evidence>
<sequence length="340" mass="37111">MGETLISAKYPPHIDVSRAPLAYGHRALPRMNRELKDAHLLTRQRAIMSLCDYLHDPEHIASAIREGLVATLKHLLVDNDVTIRHKATECLFVIAGHTIGRDAFIDYDIILPLSALFNDPEDIVRKNTHLAFEMVSHTGIGAEGIVEAELVPHLVSKLPVEHDEIKAIILDTLHFCLKVNTQAALESDAMSVFTELLGHATSTIQAKAALDIMALSVPLDGKNKAVEVKCMAQLVALLGSPDIDVRANAAGAIMMITVTTRGKYTALEAEAILPLVKLVDDPTSEVKLNALKALTCLAETPEGRKTLLEHVQKIQERTSDRVPAVVKAALIAIKVITWEP</sequence>